<dbReference type="Pfam" id="PF13520">
    <property type="entry name" value="AA_permease_2"/>
    <property type="match status" value="1"/>
</dbReference>
<keyword evidence="16" id="KW-1185">Reference proteome</keyword>
<sequence length="612" mass="66826">MPCNKILSFLESLSRRKPLEPDGEESNFRRCLTTLDLVALGVGSTLGAGVYVLSGEVARTVAGPSIIISFLVAAVASVFAGLCYAEFGARVPKTGSAYLYSYVTVGEVWAFITGWNLLLSYIIGTSSVARAWSGTFDDLIGNVIADFFQKHAAMDLPGLAPYPDFFSAALIMILAGILAFGVKESAIVNKIFTAVNILVLLFVIVSGFIKGDIDNWNLTEDINLSTAGNATEGFGNGGFFPFGFEGTLAGAATCFYAFVGFDCIATTGEEVKNPQKSIPVGIVVSLLICFLAYFGVSAALTLMMPYYLLSIQSPLPVAFSYVGWDPAKYVVAVGSLCALSTSLLGSMFPMPRVLFAMARDGLLFKPLKNMSSRQSPVVATLSSGIVAAIMALLFDLKALVDMMSIGTLFAYTLVAICILILRYQEDPSVVSYEQESKEWRTAYKMLKLPSFCSHYPKHLSSSLVRIFPCFPVVFSVILSVIITQGIGAGLIDVWWMILCICITLLLFLVSLVIIWRQPQSSTKAAFMVPLVPILPVLSTFVNIYLMVQLDGNTWIRYSVWMAIGLLIYFCYGVHFSVQKQRMMSPQNHVNKEAYNSKVHKHISSTQDIQTKF</sequence>
<dbReference type="GO" id="GO:0015189">
    <property type="term" value="F:L-lysine transmembrane transporter activity"/>
    <property type="evidence" value="ECO:0007669"/>
    <property type="project" value="TreeGrafter"/>
</dbReference>
<evidence type="ECO:0000256" key="11">
    <source>
        <dbReference type="ARBA" id="ARBA00034423"/>
    </source>
</evidence>
<proteinExistence type="inferred from homology"/>
<evidence type="ECO:0000256" key="6">
    <source>
        <dbReference type="ARBA" id="ARBA00022970"/>
    </source>
</evidence>
<evidence type="ECO:0000313" key="16">
    <source>
        <dbReference type="Proteomes" id="UP000694580"/>
    </source>
</evidence>
<evidence type="ECO:0000256" key="13">
    <source>
        <dbReference type="SAM" id="Phobius"/>
    </source>
</evidence>
<evidence type="ECO:0000256" key="1">
    <source>
        <dbReference type="ARBA" id="ARBA00004651"/>
    </source>
</evidence>
<organism evidence="15 16">
    <name type="scientific">Denticeps clupeoides</name>
    <name type="common">denticle herring</name>
    <dbReference type="NCBI Taxonomy" id="299321"/>
    <lineage>
        <taxon>Eukaryota</taxon>
        <taxon>Metazoa</taxon>
        <taxon>Chordata</taxon>
        <taxon>Craniata</taxon>
        <taxon>Vertebrata</taxon>
        <taxon>Euteleostomi</taxon>
        <taxon>Actinopterygii</taxon>
        <taxon>Neopterygii</taxon>
        <taxon>Teleostei</taxon>
        <taxon>Clupei</taxon>
        <taxon>Clupeiformes</taxon>
        <taxon>Denticipitoidei</taxon>
        <taxon>Denticipitidae</taxon>
        <taxon>Denticeps</taxon>
    </lineage>
</organism>
<dbReference type="Ensembl" id="ENSDCDT00010023551.1">
    <property type="protein sequence ID" value="ENSDCDP00010021447.1"/>
    <property type="gene ID" value="ENSDCDG00010010508.1"/>
</dbReference>
<feature type="transmembrane region" description="Helical" evidence="13">
    <location>
        <begin position="526"/>
        <end position="545"/>
    </location>
</feature>
<keyword evidence="8 13" id="KW-0472">Membrane</keyword>
<keyword evidence="9" id="KW-0325">Glycoprotein</keyword>
<feature type="transmembrane region" description="Helical" evidence="13">
    <location>
        <begin position="463"/>
        <end position="487"/>
    </location>
</feature>
<evidence type="ECO:0000259" key="14">
    <source>
        <dbReference type="Pfam" id="PF13906"/>
    </source>
</evidence>
<feature type="transmembrane region" description="Helical" evidence="13">
    <location>
        <begin position="280"/>
        <end position="309"/>
    </location>
</feature>
<dbReference type="Pfam" id="PF13906">
    <property type="entry name" value="AA_permease_C"/>
    <property type="match status" value="1"/>
</dbReference>
<dbReference type="InterPro" id="IPR004755">
    <property type="entry name" value="Cat_AA_permease"/>
</dbReference>
<feature type="transmembrane region" description="Helical" evidence="13">
    <location>
        <begin position="557"/>
        <end position="577"/>
    </location>
</feature>
<keyword evidence="7 13" id="KW-1133">Transmembrane helix</keyword>
<keyword evidence="5 13" id="KW-0812">Transmembrane</keyword>
<reference evidence="15" key="3">
    <citation type="submission" date="2025-09" db="UniProtKB">
        <authorList>
            <consortium name="Ensembl"/>
        </authorList>
    </citation>
    <scope>IDENTIFICATION</scope>
</reference>
<feature type="transmembrane region" description="Helical" evidence="13">
    <location>
        <begin position="99"/>
        <end position="123"/>
    </location>
</feature>
<comment type="catalytic activity">
    <reaction evidence="12">
        <text>L-ornithine(in) = L-ornithine(out)</text>
        <dbReference type="Rhea" id="RHEA:71199"/>
        <dbReference type="ChEBI" id="CHEBI:46911"/>
    </reaction>
</comment>
<name>A0AAY4BLL2_9TELE</name>
<dbReference type="NCBIfam" id="TIGR00906">
    <property type="entry name" value="2A0303"/>
    <property type="match status" value="1"/>
</dbReference>
<dbReference type="PIRSF" id="PIRSF006060">
    <property type="entry name" value="AA_transporter"/>
    <property type="match status" value="1"/>
</dbReference>
<dbReference type="AlphaFoldDB" id="A0AAY4BLL2"/>
<reference evidence="15" key="2">
    <citation type="submission" date="2025-08" db="UniProtKB">
        <authorList>
            <consortium name="Ensembl"/>
        </authorList>
    </citation>
    <scope>IDENTIFICATION</scope>
</reference>
<protein>
    <recommendedName>
        <fullName evidence="14">Cationic amino acid transporter C-terminal domain-containing protein</fullName>
    </recommendedName>
</protein>
<dbReference type="GO" id="GO:0005886">
    <property type="term" value="C:plasma membrane"/>
    <property type="evidence" value="ECO:0007669"/>
    <property type="project" value="UniProtKB-SubCell"/>
</dbReference>
<dbReference type="GO" id="GO:0061459">
    <property type="term" value="F:L-arginine transmembrane transporter activity"/>
    <property type="evidence" value="ECO:0007669"/>
    <property type="project" value="TreeGrafter"/>
</dbReference>
<feature type="transmembrane region" description="Helical" evidence="13">
    <location>
        <begin position="376"/>
        <end position="396"/>
    </location>
</feature>
<keyword evidence="3" id="KW-0813">Transport</keyword>
<feature type="transmembrane region" description="Helical" evidence="13">
    <location>
        <begin position="35"/>
        <end position="54"/>
    </location>
</feature>
<comment type="similarity">
    <text evidence="2">Belongs to the amino acid-polyamine-organocation (APC) superfamily. Cationic amino acid transporter (CAT) (TC 2.A.3.3) family.</text>
</comment>
<dbReference type="InterPro" id="IPR029485">
    <property type="entry name" value="CAT_C"/>
</dbReference>
<feature type="transmembrane region" description="Helical" evidence="13">
    <location>
        <begin position="493"/>
        <end position="514"/>
    </location>
</feature>
<comment type="catalytic activity">
    <reaction evidence="11">
        <text>L-arginine(in) = L-arginine(out)</text>
        <dbReference type="Rhea" id="RHEA:32143"/>
        <dbReference type="ChEBI" id="CHEBI:32682"/>
    </reaction>
</comment>
<keyword evidence="6" id="KW-0029">Amino-acid transport</keyword>
<dbReference type="FunFam" id="1.20.1740.10:FF:000053">
    <property type="entry name" value="Cationic amino acid transporter 3"/>
    <property type="match status" value="1"/>
</dbReference>
<feature type="transmembrane region" description="Helical" evidence="13">
    <location>
        <begin position="191"/>
        <end position="209"/>
    </location>
</feature>
<evidence type="ECO:0000256" key="9">
    <source>
        <dbReference type="ARBA" id="ARBA00023180"/>
    </source>
</evidence>
<evidence type="ECO:0000256" key="3">
    <source>
        <dbReference type="ARBA" id="ARBA00022448"/>
    </source>
</evidence>
<feature type="transmembrane region" description="Helical" evidence="13">
    <location>
        <begin position="402"/>
        <end position="421"/>
    </location>
</feature>
<comment type="catalytic activity">
    <reaction evidence="10">
        <text>L-lysine(in) = L-lysine(out)</text>
        <dbReference type="Rhea" id="RHEA:70935"/>
        <dbReference type="ChEBI" id="CHEBI:32551"/>
    </reaction>
</comment>
<gene>
    <name evidence="15" type="primary">zgc:175280</name>
</gene>
<evidence type="ECO:0000256" key="4">
    <source>
        <dbReference type="ARBA" id="ARBA00022475"/>
    </source>
</evidence>
<feature type="domain" description="Cationic amino acid transporter C-terminal" evidence="14">
    <location>
        <begin position="526"/>
        <end position="574"/>
    </location>
</feature>
<evidence type="ECO:0000256" key="10">
    <source>
        <dbReference type="ARBA" id="ARBA00034422"/>
    </source>
</evidence>
<feature type="transmembrane region" description="Helical" evidence="13">
    <location>
        <begin position="248"/>
        <end position="268"/>
    </location>
</feature>
<accession>A0AAY4BLL2</accession>
<dbReference type="PANTHER" id="PTHR43243:SF19">
    <property type="entry name" value="CATIONIC AMINO ACID TRANSPORTER C-TERMINAL DOMAIN-CONTAINING PROTEIN"/>
    <property type="match status" value="1"/>
</dbReference>
<keyword evidence="4" id="KW-1003">Cell membrane</keyword>
<dbReference type="Gene3D" id="1.20.1740.10">
    <property type="entry name" value="Amino acid/polyamine transporter I"/>
    <property type="match status" value="1"/>
</dbReference>
<evidence type="ECO:0000256" key="2">
    <source>
        <dbReference type="ARBA" id="ARBA00008572"/>
    </source>
</evidence>
<feature type="transmembrane region" description="Helical" evidence="13">
    <location>
        <begin position="165"/>
        <end position="182"/>
    </location>
</feature>
<evidence type="ECO:0000256" key="5">
    <source>
        <dbReference type="ARBA" id="ARBA00022692"/>
    </source>
</evidence>
<dbReference type="PANTHER" id="PTHR43243">
    <property type="entry name" value="INNER MEMBRANE TRANSPORTER YGJI-RELATED"/>
    <property type="match status" value="1"/>
</dbReference>
<dbReference type="Proteomes" id="UP000694580">
    <property type="component" value="Chromosome 6"/>
</dbReference>
<dbReference type="GO" id="GO:0097638">
    <property type="term" value="P:L-arginine import across plasma membrane"/>
    <property type="evidence" value="ECO:0007669"/>
    <property type="project" value="TreeGrafter"/>
</dbReference>
<dbReference type="InterPro" id="IPR002293">
    <property type="entry name" value="AA/rel_permease1"/>
</dbReference>
<feature type="transmembrane region" description="Helical" evidence="13">
    <location>
        <begin position="66"/>
        <end position="87"/>
    </location>
</feature>
<evidence type="ECO:0000313" key="15">
    <source>
        <dbReference type="Ensembl" id="ENSDCDP00010021447.1"/>
    </source>
</evidence>
<dbReference type="GeneTree" id="ENSGT00940000164978"/>
<evidence type="ECO:0000256" key="8">
    <source>
        <dbReference type="ARBA" id="ARBA00023136"/>
    </source>
</evidence>
<reference evidence="15 16" key="1">
    <citation type="submission" date="2020-06" db="EMBL/GenBank/DDBJ databases">
        <authorList>
            <consortium name="Wellcome Sanger Institute Data Sharing"/>
        </authorList>
    </citation>
    <scope>NUCLEOTIDE SEQUENCE [LARGE SCALE GENOMIC DNA]</scope>
</reference>
<comment type="subcellular location">
    <subcellularLocation>
        <location evidence="1">Cell membrane</location>
        <topology evidence="1">Multi-pass membrane protein</topology>
    </subcellularLocation>
</comment>
<feature type="transmembrane region" description="Helical" evidence="13">
    <location>
        <begin position="329"/>
        <end position="355"/>
    </location>
</feature>
<evidence type="ECO:0000256" key="12">
    <source>
        <dbReference type="ARBA" id="ARBA00034450"/>
    </source>
</evidence>
<dbReference type="GO" id="GO:0000064">
    <property type="term" value="F:L-ornithine transmembrane transporter activity"/>
    <property type="evidence" value="ECO:0007669"/>
    <property type="project" value="TreeGrafter"/>
</dbReference>
<evidence type="ECO:0000256" key="7">
    <source>
        <dbReference type="ARBA" id="ARBA00022989"/>
    </source>
</evidence>